<keyword evidence="3" id="KW-1185">Reference proteome</keyword>
<dbReference type="Proteomes" id="UP000054270">
    <property type="component" value="Unassembled WGS sequence"/>
</dbReference>
<feature type="compositionally biased region" description="Low complexity" evidence="1">
    <location>
        <begin position="132"/>
        <end position="150"/>
    </location>
</feature>
<feature type="compositionally biased region" description="Basic and acidic residues" evidence="1">
    <location>
        <begin position="86"/>
        <end position="102"/>
    </location>
</feature>
<dbReference type="AlphaFoldDB" id="A0A0D2NS41"/>
<feature type="compositionally biased region" description="Basic and acidic residues" evidence="1">
    <location>
        <begin position="63"/>
        <end position="76"/>
    </location>
</feature>
<dbReference type="OrthoDB" id="2500073at2759"/>
<dbReference type="OMA" id="QQGHERK"/>
<feature type="region of interest" description="Disordered" evidence="1">
    <location>
        <begin position="1"/>
        <end position="191"/>
    </location>
</feature>
<name>A0A0D2NS41_HYPSF</name>
<gene>
    <name evidence="2" type="ORF">HYPSUDRAFT_217604</name>
</gene>
<sequence>MPSTDTVPTTGSGAQNPPASSQPTATDPDDVANADALDDPSLPEQHHAGRVGYGPNYRTGPTLEDKISGIKDELKGKLTRNPDLVAHGRDVASGEARRRALAGEDEPNPFESVDEGKEGSKSSEKDDRKDTGPAVPAAAGSAPPAPASTADPIPGKGAQQQAATVAPEGTGAAERQRAGDAQDVKQVDARN</sequence>
<evidence type="ECO:0000313" key="2">
    <source>
        <dbReference type="EMBL" id="KJA19496.1"/>
    </source>
</evidence>
<protein>
    <submittedName>
        <fullName evidence="2">Uncharacterized protein</fullName>
    </submittedName>
</protein>
<proteinExistence type="predicted"/>
<feature type="compositionally biased region" description="Basic and acidic residues" evidence="1">
    <location>
        <begin position="114"/>
        <end position="131"/>
    </location>
</feature>
<evidence type="ECO:0000313" key="3">
    <source>
        <dbReference type="Proteomes" id="UP000054270"/>
    </source>
</evidence>
<feature type="compositionally biased region" description="Acidic residues" evidence="1">
    <location>
        <begin position="27"/>
        <end position="38"/>
    </location>
</feature>
<dbReference type="STRING" id="945553.A0A0D2NS41"/>
<reference evidence="3" key="1">
    <citation type="submission" date="2014-04" db="EMBL/GenBank/DDBJ databases">
        <title>Evolutionary Origins and Diversification of the Mycorrhizal Mutualists.</title>
        <authorList>
            <consortium name="DOE Joint Genome Institute"/>
            <consortium name="Mycorrhizal Genomics Consortium"/>
            <person name="Kohler A."/>
            <person name="Kuo A."/>
            <person name="Nagy L.G."/>
            <person name="Floudas D."/>
            <person name="Copeland A."/>
            <person name="Barry K.W."/>
            <person name="Cichocki N."/>
            <person name="Veneault-Fourrey C."/>
            <person name="LaButti K."/>
            <person name="Lindquist E.A."/>
            <person name="Lipzen A."/>
            <person name="Lundell T."/>
            <person name="Morin E."/>
            <person name="Murat C."/>
            <person name="Riley R."/>
            <person name="Ohm R."/>
            <person name="Sun H."/>
            <person name="Tunlid A."/>
            <person name="Henrissat B."/>
            <person name="Grigoriev I.V."/>
            <person name="Hibbett D.S."/>
            <person name="Martin F."/>
        </authorList>
    </citation>
    <scope>NUCLEOTIDE SEQUENCE [LARGE SCALE GENOMIC DNA]</scope>
    <source>
        <strain evidence="3">FD-334 SS-4</strain>
    </source>
</reference>
<accession>A0A0D2NS41</accession>
<evidence type="ECO:0000256" key="1">
    <source>
        <dbReference type="SAM" id="MobiDB-lite"/>
    </source>
</evidence>
<feature type="compositionally biased region" description="Basic and acidic residues" evidence="1">
    <location>
        <begin position="174"/>
        <end position="191"/>
    </location>
</feature>
<dbReference type="EMBL" id="KN817577">
    <property type="protein sequence ID" value="KJA19496.1"/>
    <property type="molecule type" value="Genomic_DNA"/>
</dbReference>
<organism evidence="2 3">
    <name type="scientific">Hypholoma sublateritium (strain FD-334 SS-4)</name>
    <dbReference type="NCBI Taxonomy" id="945553"/>
    <lineage>
        <taxon>Eukaryota</taxon>
        <taxon>Fungi</taxon>
        <taxon>Dikarya</taxon>
        <taxon>Basidiomycota</taxon>
        <taxon>Agaricomycotina</taxon>
        <taxon>Agaricomycetes</taxon>
        <taxon>Agaricomycetidae</taxon>
        <taxon>Agaricales</taxon>
        <taxon>Agaricineae</taxon>
        <taxon>Strophariaceae</taxon>
        <taxon>Hypholoma</taxon>
    </lineage>
</organism>
<feature type="compositionally biased region" description="Polar residues" evidence="1">
    <location>
        <begin position="1"/>
        <end position="25"/>
    </location>
</feature>